<dbReference type="AlphaFoldDB" id="A0A9C9EMW8"/>
<accession>A0A9C9EMW8</accession>
<sequence length="1051" mass="122204">MIMREIYYDELTGCYNRRFLHYWLDNEIKRATRFATKFSIILLDLDDFRNVNNNFGHLEGDRVLIEFSKFLRRNIREVDNLVRYGGDEFLILMPNTNESGTIELAQRIINNINNTEIANHSLHCSIGFSVFPEDGTTPELLINQADSLMYQAKKQGKNRIGWRQEVVKKLVIPSPVTIGRDDEAGWCLGQLKDYNTIFIAGGAGIGKTRLVFEIKDRLNSSIILRGNAYAAMSSVPYHPFKNMFNELINNNFHMVQRVFKQMPEISQSEITKIFPADSIIKVARSESLDKFRLYNAVNDFLNRLAGIFPADITILLVDDLHWLDRPSCELLDFLIRGVESNIKIFGTYRTEELRNSNISEFFGVWSREKLYTQIVLPPLNEPQSTHLLRAISGSMSQSAVRYIYTQSGGNPFYIEEILRELERQRKLYWNGKEWSFARNLEVMIPDSIEETIKRKLTFLDSEIKTYLEIAAVFGQEFNAEIIAIASKRNVGQILDAFDELRRLGFIKERTSENYFFSEDIVRQIVYKNIPRGSLMHYHKSVGETIEIVYRNVISNYYEQLATHFTQANDTHRALYYSKKAAIKAKDNYAHSVAIKFFENTLKYEDNIEEIFDTKFSLARIYFLTGNYEKAVDQLNICLKINPNSYKIYEELGKVHESMGDYKRSLKYYRQGLKMTEGTDAVYGFETDIAWLYTRLGDYQLAQKTCENILKKKKIMSKKILGDTYIILGVVYLRSGKFKKAESYLKKSLNIARTIGDQKRLGACYLDLGLNCAERFNIKLGEKFYNKAFKIYQDIGYQEGLLITMNNIGALYANFNIPKAEEYYLKALKQAKLIGARRTVVYLYNNLGAVEYNRLMNDQALINYKEALKISKEMNFHAGIIFSNLSLSEFYREKNNIKRGRTYLKKALTVAKKINMKYLDIDCLKEEIEYLLLARQLKKADTLSMKMFEQLKRESSVSYKISSLVYRAKISAELKDYAKAHKYYNKAMTYVKSLPPNRTSGELFYLKGITYKKEGKFQEALKMFLEANRIFDEIGNLRFLDKIEQEIAHTSI</sequence>
<dbReference type="GO" id="GO:0052621">
    <property type="term" value="F:diguanylate cyclase activity"/>
    <property type="evidence" value="ECO:0007669"/>
    <property type="project" value="TreeGrafter"/>
</dbReference>
<feature type="repeat" description="TPR" evidence="1">
    <location>
        <begin position="645"/>
        <end position="678"/>
    </location>
</feature>
<dbReference type="Gene3D" id="3.30.70.270">
    <property type="match status" value="1"/>
</dbReference>
<dbReference type="SUPFAM" id="SSF55073">
    <property type="entry name" value="Nucleotide cyclase"/>
    <property type="match status" value="1"/>
</dbReference>
<reference evidence="3" key="1">
    <citation type="journal article" date="2020" name="mSystems">
        <title>Genome- and Community-Level Interaction Insights into Carbon Utilization and Element Cycling Functions of Hydrothermarchaeota in Hydrothermal Sediment.</title>
        <authorList>
            <person name="Zhou Z."/>
            <person name="Liu Y."/>
            <person name="Xu W."/>
            <person name="Pan J."/>
            <person name="Luo Z.H."/>
            <person name="Li M."/>
        </authorList>
    </citation>
    <scope>NUCLEOTIDE SEQUENCE</scope>
    <source>
        <strain evidence="3">HyVt-388</strain>
    </source>
</reference>
<comment type="caution">
    <text evidence="3">The sequence shown here is derived from an EMBL/GenBank/DDBJ whole genome shotgun (WGS) entry which is preliminary data.</text>
</comment>
<dbReference type="InterPro" id="IPR011990">
    <property type="entry name" value="TPR-like_helical_dom_sf"/>
</dbReference>
<dbReference type="InterPro" id="IPR056834">
    <property type="entry name" value="ARM_TT21_C"/>
</dbReference>
<dbReference type="InterPro" id="IPR029787">
    <property type="entry name" value="Nucleotide_cyclase"/>
</dbReference>
<dbReference type="GO" id="GO:0005886">
    <property type="term" value="C:plasma membrane"/>
    <property type="evidence" value="ECO:0007669"/>
    <property type="project" value="TreeGrafter"/>
</dbReference>
<dbReference type="SUPFAM" id="SSF52540">
    <property type="entry name" value="P-loop containing nucleoside triphosphate hydrolases"/>
    <property type="match status" value="1"/>
</dbReference>
<dbReference type="InterPro" id="IPR027417">
    <property type="entry name" value="P-loop_NTPase"/>
</dbReference>
<evidence type="ECO:0000313" key="3">
    <source>
        <dbReference type="EMBL" id="HEC78889.1"/>
    </source>
</evidence>
<dbReference type="InterPro" id="IPR050469">
    <property type="entry name" value="Diguanylate_Cyclase"/>
</dbReference>
<feature type="repeat" description="TPR" evidence="1">
    <location>
        <begin position="611"/>
        <end position="644"/>
    </location>
</feature>
<dbReference type="InterPro" id="IPR000160">
    <property type="entry name" value="GGDEF_dom"/>
</dbReference>
<evidence type="ECO:0000256" key="1">
    <source>
        <dbReference type="PROSITE-ProRule" id="PRU00339"/>
    </source>
</evidence>
<proteinExistence type="predicted"/>
<gene>
    <name evidence="3" type="ORF">ENI34_07075</name>
</gene>
<dbReference type="InterPro" id="IPR041664">
    <property type="entry name" value="AAA_16"/>
</dbReference>
<dbReference type="PANTHER" id="PTHR45138">
    <property type="entry name" value="REGULATORY COMPONENTS OF SENSORY TRANSDUCTION SYSTEM"/>
    <property type="match status" value="1"/>
</dbReference>
<dbReference type="GO" id="GO:1902201">
    <property type="term" value="P:negative regulation of bacterial-type flagellum-dependent cell motility"/>
    <property type="evidence" value="ECO:0007669"/>
    <property type="project" value="TreeGrafter"/>
</dbReference>
<dbReference type="Pfam" id="PF13191">
    <property type="entry name" value="AAA_16"/>
    <property type="match status" value="1"/>
</dbReference>
<dbReference type="Pfam" id="PF13424">
    <property type="entry name" value="TPR_12"/>
    <property type="match status" value="1"/>
</dbReference>
<dbReference type="Pfam" id="PF00990">
    <property type="entry name" value="GGDEF"/>
    <property type="match status" value="1"/>
</dbReference>
<dbReference type="InterPro" id="IPR019734">
    <property type="entry name" value="TPR_rpt"/>
</dbReference>
<feature type="domain" description="GGDEF" evidence="2">
    <location>
        <begin position="36"/>
        <end position="165"/>
    </location>
</feature>
<dbReference type="PROSITE" id="PS50887">
    <property type="entry name" value="GGDEF"/>
    <property type="match status" value="1"/>
</dbReference>
<feature type="repeat" description="TPR" evidence="1">
    <location>
        <begin position="721"/>
        <end position="754"/>
    </location>
</feature>
<dbReference type="GO" id="GO:0043709">
    <property type="term" value="P:cell adhesion involved in single-species biofilm formation"/>
    <property type="evidence" value="ECO:0007669"/>
    <property type="project" value="TreeGrafter"/>
</dbReference>
<dbReference type="FunFam" id="3.30.70.270:FF:000001">
    <property type="entry name" value="Diguanylate cyclase domain protein"/>
    <property type="match status" value="1"/>
</dbReference>
<evidence type="ECO:0000313" key="4">
    <source>
        <dbReference type="Proteomes" id="UP000885826"/>
    </source>
</evidence>
<dbReference type="Proteomes" id="UP000885826">
    <property type="component" value="Unassembled WGS sequence"/>
</dbReference>
<evidence type="ECO:0000259" key="2">
    <source>
        <dbReference type="PROSITE" id="PS50887"/>
    </source>
</evidence>
<dbReference type="NCBIfam" id="TIGR00254">
    <property type="entry name" value="GGDEF"/>
    <property type="match status" value="1"/>
</dbReference>
<dbReference type="PANTHER" id="PTHR45138:SF6">
    <property type="entry name" value="DIGUANYLATE CYCLASE DGCN"/>
    <property type="match status" value="1"/>
</dbReference>
<organism evidence="3 4">
    <name type="scientific">candidate division WOR-3 bacterium</name>
    <dbReference type="NCBI Taxonomy" id="2052148"/>
    <lineage>
        <taxon>Bacteria</taxon>
        <taxon>Bacteria division WOR-3</taxon>
    </lineage>
</organism>
<dbReference type="PROSITE" id="PS50005">
    <property type="entry name" value="TPR"/>
    <property type="match status" value="3"/>
</dbReference>
<dbReference type="InterPro" id="IPR043128">
    <property type="entry name" value="Rev_trsase/Diguanyl_cyclase"/>
</dbReference>
<dbReference type="SMART" id="SM00267">
    <property type="entry name" value="GGDEF"/>
    <property type="match status" value="1"/>
</dbReference>
<dbReference type="Gene3D" id="1.25.40.10">
    <property type="entry name" value="Tetratricopeptide repeat domain"/>
    <property type="match status" value="4"/>
</dbReference>
<dbReference type="CDD" id="cd01949">
    <property type="entry name" value="GGDEF"/>
    <property type="match status" value="1"/>
</dbReference>
<name>A0A9C9EMW8_UNCW3</name>
<protein>
    <submittedName>
        <fullName evidence="3">Diguanylate cyclase</fullName>
    </submittedName>
</protein>
<keyword evidence="1" id="KW-0802">TPR repeat</keyword>
<dbReference type="SMART" id="SM00028">
    <property type="entry name" value="TPR"/>
    <property type="match status" value="8"/>
</dbReference>
<dbReference type="EMBL" id="DRIG01000075">
    <property type="protein sequence ID" value="HEC78889.1"/>
    <property type="molecule type" value="Genomic_DNA"/>
</dbReference>
<dbReference type="Pfam" id="PF25063">
    <property type="entry name" value="ARM_TT21_C"/>
    <property type="match status" value="1"/>
</dbReference>
<dbReference type="SUPFAM" id="SSF48452">
    <property type="entry name" value="TPR-like"/>
    <property type="match status" value="3"/>
</dbReference>